<keyword evidence="7" id="KW-1185">Reference proteome</keyword>
<keyword evidence="6" id="KW-0378">Hydrolase</keyword>
<dbReference type="InterPro" id="IPR050491">
    <property type="entry name" value="AmpC-like"/>
</dbReference>
<comment type="subcellular location">
    <subcellularLocation>
        <location evidence="1">Membrane</location>
    </subcellularLocation>
</comment>
<dbReference type="AlphaFoldDB" id="A0A918AKW8"/>
<evidence type="ECO:0000256" key="3">
    <source>
        <dbReference type="SAM" id="Phobius"/>
    </source>
</evidence>
<keyword evidence="4" id="KW-0732">Signal</keyword>
<keyword evidence="2 3" id="KW-0472">Membrane</keyword>
<reference evidence="6" key="2">
    <citation type="submission" date="2020-09" db="EMBL/GenBank/DDBJ databases">
        <authorList>
            <person name="Sun Q."/>
            <person name="Ohkuma M."/>
        </authorList>
    </citation>
    <scope>NUCLEOTIDE SEQUENCE</scope>
    <source>
        <strain evidence="6">JCM 3313</strain>
    </source>
</reference>
<dbReference type="EMBL" id="BMRG01000002">
    <property type="protein sequence ID" value="GGP42828.1"/>
    <property type="molecule type" value="Genomic_DNA"/>
</dbReference>
<feature type="domain" description="Beta-lactamase-related" evidence="5">
    <location>
        <begin position="32"/>
        <end position="337"/>
    </location>
</feature>
<keyword evidence="3" id="KW-0812">Transmembrane</keyword>
<feature type="transmembrane region" description="Helical" evidence="3">
    <location>
        <begin position="441"/>
        <end position="461"/>
    </location>
</feature>
<gene>
    <name evidence="6" type="ORF">GCM10010185_12940</name>
</gene>
<dbReference type="InterPro" id="IPR001466">
    <property type="entry name" value="Beta-lactam-related"/>
</dbReference>
<evidence type="ECO:0000256" key="4">
    <source>
        <dbReference type="SAM" id="SignalP"/>
    </source>
</evidence>
<dbReference type="GO" id="GO:0016020">
    <property type="term" value="C:membrane"/>
    <property type="evidence" value="ECO:0007669"/>
    <property type="project" value="UniProtKB-SubCell"/>
</dbReference>
<organism evidence="6 7">
    <name type="scientific">Saccharothrix coeruleofusca</name>
    <dbReference type="NCBI Taxonomy" id="33919"/>
    <lineage>
        <taxon>Bacteria</taxon>
        <taxon>Bacillati</taxon>
        <taxon>Actinomycetota</taxon>
        <taxon>Actinomycetes</taxon>
        <taxon>Pseudonocardiales</taxon>
        <taxon>Pseudonocardiaceae</taxon>
        <taxon>Saccharothrix</taxon>
    </lineage>
</organism>
<dbReference type="SUPFAM" id="SSF56601">
    <property type="entry name" value="beta-lactamase/transpeptidase-like"/>
    <property type="match status" value="1"/>
</dbReference>
<name>A0A918AKW8_9PSEU</name>
<evidence type="ECO:0000256" key="2">
    <source>
        <dbReference type="ARBA" id="ARBA00023136"/>
    </source>
</evidence>
<proteinExistence type="predicted"/>
<dbReference type="Gene3D" id="3.40.710.10">
    <property type="entry name" value="DD-peptidase/beta-lactamase superfamily"/>
    <property type="match status" value="1"/>
</dbReference>
<dbReference type="Proteomes" id="UP000639606">
    <property type="component" value="Unassembled WGS sequence"/>
</dbReference>
<dbReference type="GO" id="GO:0016787">
    <property type="term" value="F:hydrolase activity"/>
    <property type="evidence" value="ECO:0007669"/>
    <property type="project" value="UniProtKB-KW"/>
</dbReference>
<evidence type="ECO:0000313" key="7">
    <source>
        <dbReference type="Proteomes" id="UP000639606"/>
    </source>
</evidence>
<dbReference type="Pfam" id="PF00144">
    <property type="entry name" value="Beta-lactamase"/>
    <property type="match status" value="1"/>
</dbReference>
<reference evidence="6" key="1">
    <citation type="journal article" date="2014" name="Int. J. Syst. Evol. Microbiol.">
        <title>Complete genome sequence of Corynebacterium casei LMG S-19264T (=DSM 44701T), isolated from a smear-ripened cheese.</title>
        <authorList>
            <consortium name="US DOE Joint Genome Institute (JGI-PGF)"/>
            <person name="Walter F."/>
            <person name="Albersmeier A."/>
            <person name="Kalinowski J."/>
            <person name="Ruckert C."/>
        </authorList>
    </citation>
    <scope>NUCLEOTIDE SEQUENCE</scope>
    <source>
        <strain evidence="6">JCM 3313</strain>
    </source>
</reference>
<evidence type="ECO:0000313" key="6">
    <source>
        <dbReference type="EMBL" id="GGP42828.1"/>
    </source>
</evidence>
<comment type="caution">
    <text evidence="6">The sequence shown here is derived from an EMBL/GenBank/DDBJ whole genome shotgun (WGS) entry which is preliminary data.</text>
</comment>
<feature type="chain" id="PRO_5039519114" evidence="4">
    <location>
        <begin position="24"/>
        <end position="479"/>
    </location>
</feature>
<sequence length="479" mass="50551">MKHWHPVVAAVALVAVLTPNAAAAGEPDSAAVDRFVTEFAENAGYPGVAVAITRGDRVVHLAGYGRSSDGSGMTPTTPVPVASVSKSFTAMAVMQLVERGKLALDDPVADHLPDFRLADPRGAGITVRRLLDQTSGITDGTLPEKSLPQPHSPAEAVVRANGATLAAEPGTEHHYTNTNYHLAARLVEQVSGEPYADYLRRHVFEPAGMRSTTTITRAPGGLAKGHVYAYGVSVPVTEPERFLAGSDDVITTAEDMARWLVVQSNGGRAADGTRLLSPEGIKAMHTSSDPRWTYGMGWNTADGGRVRHSGIWFTYSAGQLLLPSGHGIAVMANSGVSLGNEGTGQLEDGLATLLEGGAPDPDSSPRLITDLVLAALTLSSLVLGVLALRRSARWVPRRALWQQVLRLLPRVVPLVVLVMLPDLTGAVFGGRDISRAQLVHFSPALVTWLLVSSVLNASVLVTRAVALLRLRTSSQVAGG</sequence>
<dbReference type="PANTHER" id="PTHR46825:SF11">
    <property type="entry name" value="PENICILLIN-BINDING PROTEIN 4"/>
    <property type="match status" value="1"/>
</dbReference>
<dbReference type="InterPro" id="IPR012338">
    <property type="entry name" value="Beta-lactam/transpept-like"/>
</dbReference>
<protein>
    <submittedName>
        <fullName evidence="6">Serine hydrolase</fullName>
    </submittedName>
</protein>
<keyword evidence="3" id="KW-1133">Transmembrane helix</keyword>
<feature type="transmembrane region" description="Helical" evidence="3">
    <location>
        <begin position="371"/>
        <end position="388"/>
    </location>
</feature>
<feature type="transmembrane region" description="Helical" evidence="3">
    <location>
        <begin position="408"/>
        <end position="429"/>
    </location>
</feature>
<accession>A0A918AKW8</accession>
<dbReference type="PANTHER" id="PTHR46825">
    <property type="entry name" value="D-ALANYL-D-ALANINE-CARBOXYPEPTIDASE/ENDOPEPTIDASE AMPH"/>
    <property type="match status" value="1"/>
</dbReference>
<dbReference type="RefSeq" id="WP_189222128.1">
    <property type="nucleotide sequence ID" value="NZ_BMRG01000002.1"/>
</dbReference>
<evidence type="ECO:0000256" key="1">
    <source>
        <dbReference type="ARBA" id="ARBA00004370"/>
    </source>
</evidence>
<feature type="signal peptide" evidence="4">
    <location>
        <begin position="1"/>
        <end position="23"/>
    </location>
</feature>
<evidence type="ECO:0000259" key="5">
    <source>
        <dbReference type="Pfam" id="PF00144"/>
    </source>
</evidence>